<evidence type="ECO:0000313" key="2">
    <source>
        <dbReference type="EMBL" id="AJW80546.1"/>
    </source>
</evidence>
<dbReference type="Proteomes" id="UP000032604">
    <property type="component" value="Chromosome"/>
</dbReference>
<dbReference type="InterPro" id="IPR052716">
    <property type="entry name" value="MOSC_domain"/>
</dbReference>
<dbReference type="Pfam" id="PF03473">
    <property type="entry name" value="MOSC"/>
    <property type="match status" value="1"/>
</dbReference>
<dbReference type="GO" id="GO:0030170">
    <property type="term" value="F:pyridoxal phosphate binding"/>
    <property type="evidence" value="ECO:0007669"/>
    <property type="project" value="InterPro"/>
</dbReference>
<proteinExistence type="predicted"/>
<evidence type="ECO:0000313" key="3">
    <source>
        <dbReference type="Proteomes" id="UP000032604"/>
    </source>
</evidence>
<reference evidence="2 3" key="1">
    <citation type="journal article" date="2015" name="Genome Announc.">
        <title>Complete Genome Sequence of Clavibacter michiganensis subsp. insidiosus R1-1 Using PacBio Single-Molecule Real-Time Technology.</title>
        <authorList>
            <person name="Lu Y."/>
            <person name="Samac D.A."/>
            <person name="Glazebrook J."/>
            <person name="Ishimaru C.A."/>
        </authorList>
    </citation>
    <scope>NUCLEOTIDE SEQUENCE [LARGE SCALE GENOMIC DNA]</scope>
    <source>
        <strain evidence="2 3">R1-1</strain>
    </source>
</reference>
<dbReference type="SUPFAM" id="SSF50800">
    <property type="entry name" value="PK beta-barrel domain-like"/>
    <property type="match status" value="1"/>
</dbReference>
<dbReference type="PANTHER" id="PTHR36930:SF1">
    <property type="entry name" value="MOSC DOMAIN-CONTAINING PROTEIN"/>
    <property type="match status" value="1"/>
</dbReference>
<name>A0A0D5CLK1_9MICO</name>
<dbReference type="GO" id="GO:0030151">
    <property type="term" value="F:molybdenum ion binding"/>
    <property type="evidence" value="ECO:0007669"/>
    <property type="project" value="InterPro"/>
</dbReference>
<organism evidence="2 3">
    <name type="scientific">Clavibacter michiganensis subsp. insidiosus</name>
    <dbReference type="NCBI Taxonomy" id="33014"/>
    <lineage>
        <taxon>Bacteria</taxon>
        <taxon>Bacillati</taxon>
        <taxon>Actinomycetota</taxon>
        <taxon>Actinomycetes</taxon>
        <taxon>Micrococcales</taxon>
        <taxon>Microbacteriaceae</taxon>
        <taxon>Clavibacter</taxon>
    </lineage>
</organism>
<protein>
    <submittedName>
        <fullName evidence="2">Molybdenum cofactor biosysynthesis protein</fullName>
    </submittedName>
</protein>
<dbReference type="KEGG" id="cmh:VO01_11510"/>
<dbReference type="Gene3D" id="2.40.33.20">
    <property type="entry name" value="PK beta-barrel domain-like"/>
    <property type="match status" value="1"/>
</dbReference>
<dbReference type="GO" id="GO:0003824">
    <property type="term" value="F:catalytic activity"/>
    <property type="evidence" value="ECO:0007669"/>
    <property type="project" value="InterPro"/>
</dbReference>
<dbReference type="PATRIC" id="fig|33014.5.peg.2379"/>
<accession>A0A0D5CLK1</accession>
<dbReference type="OrthoDB" id="9786134at2"/>
<gene>
    <name evidence="2" type="ORF">VO01_11510</name>
</gene>
<dbReference type="EMBL" id="CP011043">
    <property type="protein sequence ID" value="AJW80546.1"/>
    <property type="molecule type" value="Genomic_DNA"/>
</dbReference>
<dbReference type="RefSeq" id="WP_045530476.1">
    <property type="nucleotide sequence ID" value="NZ_CP011043.1"/>
</dbReference>
<evidence type="ECO:0000259" key="1">
    <source>
        <dbReference type="PROSITE" id="PS51340"/>
    </source>
</evidence>
<dbReference type="HOGENOM" id="CLU_092690_0_0_11"/>
<feature type="domain" description="MOSC" evidence="1">
    <location>
        <begin position="22"/>
        <end position="172"/>
    </location>
</feature>
<dbReference type="PROSITE" id="PS51340">
    <property type="entry name" value="MOSC"/>
    <property type="match status" value="1"/>
</dbReference>
<dbReference type="InterPro" id="IPR005302">
    <property type="entry name" value="MoCF_Sase_C"/>
</dbReference>
<dbReference type="AlphaFoldDB" id="A0A0D5CLK1"/>
<dbReference type="PANTHER" id="PTHR36930">
    <property type="entry name" value="METAL-SULFUR CLUSTER BIOSYNTHESIS PROTEINS YUAD-RELATED"/>
    <property type="match status" value="1"/>
</dbReference>
<dbReference type="InterPro" id="IPR011037">
    <property type="entry name" value="Pyrv_Knase-like_insert_dom_sf"/>
</dbReference>
<sequence length="184" mass="19193">MQPSDSPRVLAVARDDAHAFSKPVRASITLLAGLGVEGDAHLGTTVQHLSRKRRDPDAPNLRQVHLVHAELHDELAEKGFAVGPGDLGENVTTAGVPLLDLPTGTRLHLGADAVVELTGLRNPCIQIDALGAGAMKAVLDRDADGNVVRKSGVMGVVITGGEVRPDDAVRVELPAGAQRALQPV</sequence>